<dbReference type="AlphaFoldDB" id="A0A3N9TGM0"/>
<sequence length="235" mass="26234">MNVLVIGASGGIGSAIVDVLLQRYPEATIYATYHQHPPADQKHERVHWFLLDVTNAEEIEILSQQFDTLDWLINCVGMLHSSMGPEKSLQAVDAYFFQHNIAVNTLPTLLLAKYFTPILKLSSQPKFAVLSARVGSITDNQLGGWYSYRASKAALNMIIKTMSIEWRRSVKKGTVLALHPGTTDTELSKPFQHNVPEGKLFPTGKVAKMLIDIIERSTDIQSGAFMSYDGQILEW</sequence>
<dbReference type="PANTHER" id="PTHR43544:SF12">
    <property type="entry name" value="NAD(P)-BINDING ROSSMANN-FOLD SUPERFAMILY PROTEIN"/>
    <property type="match status" value="1"/>
</dbReference>
<dbReference type="CDD" id="cd05325">
    <property type="entry name" value="carb_red_sniffer_like_SDR_c"/>
    <property type="match status" value="1"/>
</dbReference>
<dbReference type="SUPFAM" id="SSF51735">
    <property type="entry name" value="NAD(P)-binding Rossmann-fold domains"/>
    <property type="match status" value="1"/>
</dbReference>
<dbReference type="Gene3D" id="3.40.50.720">
    <property type="entry name" value="NAD(P)-binding Rossmann-like Domain"/>
    <property type="match status" value="1"/>
</dbReference>
<proteinExistence type="predicted"/>
<gene>
    <name evidence="1" type="ORF">EES38_07795</name>
</gene>
<evidence type="ECO:0000313" key="2">
    <source>
        <dbReference type="Proteomes" id="UP000281112"/>
    </source>
</evidence>
<dbReference type="GO" id="GO:0016491">
    <property type="term" value="F:oxidoreductase activity"/>
    <property type="evidence" value="ECO:0007669"/>
    <property type="project" value="TreeGrafter"/>
</dbReference>
<reference evidence="1 2" key="1">
    <citation type="submission" date="2018-11" db="EMBL/GenBank/DDBJ databases">
        <title>Vibrio LJC006 sp. nov., isolated from seawater during the bloom of the enteromorpha.</title>
        <authorList>
            <person name="Liang J."/>
        </authorList>
    </citation>
    <scope>NUCLEOTIDE SEQUENCE [LARGE SCALE GENOMIC DNA]</scope>
    <source>
        <strain evidence="1 2">LJC006</strain>
    </source>
</reference>
<keyword evidence="2" id="KW-1185">Reference proteome</keyword>
<dbReference type="PANTHER" id="PTHR43544">
    <property type="entry name" value="SHORT-CHAIN DEHYDROGENASE/REDUCTASE"/>
    <property type="match status" value="1"/>
</dbReference>
<dbReference type="NCBIfam" id="NF006532">
    <property type="entry name" value="PRK09009.1"/>
    <property type="match status" value="1"/>
</dbReference>
<dbReference type="EMBL" id="RJVQ01000003">
    <property type="protein sequence ID" value="RQW63150.1"/>
    <property type="molecule type" value="Genomic_DNA"/>
</dbReference>
<dbReference type="Proteomes" id="UP000281112">
    <property type="component" value="Unassembled WGS sequence"/>
</dbReference>
<protein>
    <submittedName>
        <fullName evidence="1">SDR family oxidoreductase</fullName>
    </submittedName>
</protein>
<dbReference type="InterPro" id="IPR036291">
    <property type="entry name" value="NAD(P)-bd_dom_sf"/>
</dbReference>
<organism evidence="1 2">
    <name type="scientific">Vibrio viridaestus</name>
    <dbReference type="NCBI Taxonomy" id="2487322"/>
    <lineage>
        <taxon>Bacteria</taxon>
        <taxon>Pseudomonadati</taxon>
        <taxon>Pseudomonadota</taxon>
        <taxon>Gammaproteobacteria</taxon>
        <taxon>Vibrionales</taxon>
        <taxon>Vibrionaceae</taxon>
        <taxon>Vibrio</taxon>
    </lineage>
</organism>
<dbReference type="RefSeq" id="WP_124936621.1">
    <property type="nucleotide sequence ID" value="NZ_RJVQ01000003.1"/>
</dbReference>
<dbReference type="GO" id="GO:0005737">
    <property type="term" value="C:cytoplasm"/>
    <property type="evidence" value="ECO:0007669"/>
    <property type="project" value="TreeGrafter"/>
</dbReference>
<dbReference type="PRINTS" id="PR00081">
    <property type="entry name" value="GDHRDH"/>
</dbReference>
<dbReference type="InterPro" id="IPR002347">
    <property type="entry name" value="SDR_fam"/>
</dbReference>
<dbReference type="OrthoDB" id="9785826at2"/>
<accession>A0A3N9TGM0</accession>
<dbReference type="Pfam" id="PF00106">
    <property type="entry name" value="adh_short"/>
    <property type="match status" value="1"/>
</dbReference>
<name>A0A3N9TGM0_9VIBR</name>
<comment type="caution">
    <text evidence="1">The sequence shown here is derived from an EMBL/GenBank/DDBJ whole genome shotgun (WGS) entry which is preliminary data.</text>
</comment>
<dbReference type="InterPro" id="IPR051468">
    <property type="entry name" value="Fungal_SecMetab_SDRs"/>
</dbReference>
<evidence type="ECO:0000313" key="1">
    <source>
        <dbReference type="EMBL" id="RQW63150.1"/>
    </source>
</evidence>